<feature type="compositionally biased region" description="Basic and acidic residues" evidence="5">
    <location>
        <begin position="1010"/>
        <end position="1029"/>
    </location>
</feature>
<reference evidence="7 8" key="1">
    <citation type="submission" date="2024-04" db="EMBL/GenBank/DDBJ databases">
        <authorList>
            <person name="Rising A."/>
            <person name="Reimegard J."/>
            <person name="Sonavane S."/>
            <person name="Akerstrom W."/>
            <person name="Nylinder S."/>
            <person name="Hedman E."/>
            <person name="Kallberg Y."/>
        </authorList>
    </citation>
    <scope>NUCLEOTIDE SEQUENCE [LARGE SCALE GENOMIC DNA]</scope>
</reference>
<evidence type="ECO:0000256" key="2">
    <source>
        <dbReference type="ARBA" id="ARBA00022771"/>
    </source>
</evidence>
<feature type="region of interest" description="Disordered" evidence="5">
    <location>
        <begin position="795"/>
        <end position="835"/>
    </location>
</feature>
<dbReference type="PANTHER" id="PTHR16295:SF10">
    <property type="entry name" value="EXPRESSED PROTEIN"/>
    <property type="match status" value="1"/>
</dbReference>
<feature type="domain" description="TRAF-type" evidence="6">
    <location>
        <begin position="23"/>
        <end position="97"/>
    </location>
</feature>
<feature type="compositionally biased region" description="Basic and acidic residues" evidence="5">
    <location>
        <begin position="1051"/>
        <end position="1060"/>
    </location>
</feature>
<evidence type="ECO:0000313" key="8">
    <source>
        <dbReference type="Proteomes" id="UP001497382"/>
    </source>
</evidence>
<dbReference type="InterPro" id="IPR049439">
    <property type="entry name" value="TRAFD1-XIAF1_Znf"/>
</dbReference>
<evidence type="ECO:0000259" key="6">
    <source>
        <dbReference type="PROSITE" id="PS50145"/>
    </source>
</evidence>
<evidence type="ECO:0000256" key="4">
    <source>
        <dbReference type="PROSITE-ProRule" id="PRU00207"/>
    </source>
</evidence>
<dbReference type="PROSITE" id="PS50145">
    <property type="entry name" value="ZF_TRAF"/>
    <property type="match status" value="1"/>
</dbReference>
<accession>A0AAV2A212</accession>
<evidence type="ECO:0000256" key="5">
    <source>
        <dbReference type="SAM" id="MobiDB-lite"/>
    </source>
</evidence>
<feature type="compositionally biased region" description="Basic and acidic residues" evidence="5">
    <location>
        <begin position="857"/>
        <end position="870"/>
    </location>
</feature>
<protein>
    <recommendedName>
        <fullName evidence="6">TRAF-type domain-containing protein</fullName>
    </recommendedName>
</protein>
<dbReference type="EMBL" id="CAXIEN010000098">
    <property type="protein sequence ID" value="CAL1277005.1"/>
    <property type="molecule type" value="Genomic_DNA"/>
</dbReference>
<evidence type="ECO:0000256" key="1">
    <source>
        <dbReference type="ARBA" id="ARBA00022723"/>
    </source>
</evidence>
<feature type="compositionally biased region" description="Low complexity" evidence="5">
    <location>
        <begin position="1191"/>
        <end position="1209"/>
    </location>
</feature>
<dbReference type="Proteomes" id="UP001497382">
    <property type="component" value="Unassembled WGS sequence"/>
</dbReference>
<name>A0AAV2A212_9ARAC</name>
<feature type="zinc finger region" description="TRAF-type" evidence="4">
    <location>
        <begin position="23"/>
        <end position="97"/>
    </location>
</feature>
<feature type="compositionally biased region" description="Basic and acidic residues" evidence="5">
    <location>
        <begin position="1219"/>
        <end position="1241"/>
    </location>
</feature>
<comment type="caution">
    <text evidence="7">The sequence shown here is derived from an EMBL/GenBank/DDBJ whole genome shotgun (WGS) entry which is preliminary data.</text>
</comment>
<dbReference type="GO" id="GO:0005739">
    <property type="term" value="C:mitochondrion"/>
    <property type="evidence" value="ECO:0007669"/>
    <property type="project" value="TreeGrafter"/>
</dbReference>
<feature type="compositionally biased region" description="Basic and acidic residues" evidence="5">
    <location>
        <begin position="817"/>
        <end position="835"/>
    </location>
</feature>
<dbReference type="Gene3D" id="3.30.40.10">
    <property type="entry name" value="Zinc/RING finger domain, C3HC4 (zinc finger)"/>
    <property type="match status" value="5"/>
</dbReference>
<dbReference type="GO" id="GO:0008270">
    <property type="term" value="F:zinc ion binding"/>
    <property type="evidence" value="ECO:0007669"/>
    <property type="project" value="UniProtKB-KW"/>
</dbReference>
<feature type="region of interest" description="Disordered" evidence="5">
    <location>
        <begin position="849"/>
        <end position="870"/>
    </location>
</feature>
<dbReference type="InterPro" id="IPR051986">
    <property type="entry name" value="Innate_Immune_Apopt_Reg"/>
</dbReference>
<evidence type="ECO:0000256" key="3">
    <source>
        <dbReference type="ARBA" id="ARBA00022833"/>
    </source>
</evidence>
<dbReference type="InterPro" id="IPR013083">
    <property type="entry name" value="Znf_RING/FYVE/PHD"/>
</dbReference>
<keyword evidence="1 4" id="KW-0479">Metal-binding</keyword>
<keyword evidence="2 4" id="KW-0863">Zinc-finger</keyword>
<dbReference type="Pfam" id="PF21366">
    <property type="entry name" value="TRAFD1-XIAF1_ZnF"/>
    <property type="match status" value="2"/>
</dbReference>
<dbReference type="AlphaFoldDB" id="A0AAV2A212"/>
<proteinExistence type="predicted"/>
<feature type="region of interest" description="Disordered" evidence="5">
    <location>
        <begin position="1191"/>
        <end position="1258"/>
    </location>
</feature>
<gene>
    <name evidence="7" type="ORF">LARSCL_LOCUS8955</name>
</gene>
<evidence type="ECO:0000313" key="7">
    <source>
        <dbReference type="EMBL" id="CAL1277005.1"/>
    </source>
</evidence>
<keyword evidence="8" id="KW-1185">Reference proteome</keyword>
<feature type="region of interest" description="Disordered" evidence="5">
    <location>
        <begin position="1003"/>
        <end position="1070"/>
    </location>
</feature>
<dbReference type="PANTHER" id="PTHR16295">
    <property type="entry name" value="TRAF-TYPE ZINC FINGER PROTEIN-RELATED"/>
    <property type="match status" value="1"/>
</dbReference>
<dbReference type="InterPro" id="IPR001293">
    <property type="entry name" value="Znf_TRAF"/>
</dbReference>
<feature type="compositionally biased region" description="Polar residues" evidence="5">
    <location>
        <begin position="1030"/>
        <end position="1041"/>
    </location>
</feature>
<sequence length="1258" mass="145892">MEEEVKYCKNCKRDISAKNYVIHTVHCERNIQLCERCSEPVPRSELEKHEEEFHSKVACSECGISVEKWKIEKHKEACTKKLVPCEYCELEVPLDNLSEHTAACGSRTEQCSNCNRHIMIKDLQQHPISCSRREPETMPCEYCDLQINLNEMMEHTVMCGTQTERCHLCKEHVMVQDRDAHFVTCGKKRQLRHKVSSPCEYCGKLFSPALLEDHVVICRSQNQKCEKCEDYIPLKNMEMHLNSCKKKRQLNPEFPCKYCGELYLSDFLKDHADECGTRIRKCEKCDQLIALKNMEMHSNVCKESVSKTHGNCPICHQSIAWMEMNVHCAICAQVNCVTNEYEYQNKINELALRKESEASRNEINDKKKSQLDDGQKRCPFCFENFPYNHFCQHLNVCTERPYNCDACLKAMPYRKKEEHKRSCPDRRTRTHANNFLDYMHHDQETDDNKELKKFKKCQFCGLRLTDVVFQDHLKECEHREEERVACLEKVPAKDMHDHKLLKCNFACITEKGKFNNDNNTHAESFPVPYKNFERMGYLEENIKTCPSCKCKIPEERFNNHLSLCCYGKTQCHFCGLKISKTSEHLHFQVCNKILQMVREDNNPPSKKKKGHIIKGKSISEYFTSWWNPSYKGKNFERKNTKQTSQEPYSWQSNRSQSYETDNMMPIHPPTGFNEVNELPCEFCNQMWPSELLIEHESGCRPDLVSFPKANDGNDCDEKFAAAAAATISQISCTPVLDASPKSIKEEGSEWKVSRKNQTKDWIGKRETLDWKEREIYAPQKQINVKDKFFFYPSQDTDDISKNQPSSFRKKRYPQIRESQEPSKTKPDPKQKDDLKKTEFTSFKFSTFGNDEEMENDSYPRRENDDVLSTDLEKYDETKKRDSYDLRALSAESSAIVDYPKSNFNREIKAIGSERTERKRILDSRKDVEVKQDFEEISMQKSITFDGNIKSEPSKFLETSAIRTFNLTMPTLWNTESTLSIDKTLGHPLKFFDDNYDNEAKDEALSNASENIDHRETNSSRQERDYDAKNNETFGNSFVESINNNQNEGNENDTKSERSNSDDTFYDADDGGTNYFDTVNDNFHSSNSTQEEKASHYDFDNLNFGSTNQKSNVNPSTIEGLNGDLRLEEEDLNLTDCDLDGYFQFLHKSIKQSDEATQRMIGEVEKLSAEVCRCGNTKCSCELLSLMQKESSPQACSSEDASSSKSTSESMDIEPLAVEPKTENQMKSKKSIEFSSKNKAEDENIDTDEAMKWKKVNSF</sequence>
<keyword evidence="3 4" id="KW-0862">Zinc</keyword>
<organism evidence="7 8">
    <name type="scientific">Larinioides sclopetarius</name>
    <dbReference type="NCBI Taxonomy" id="280406"/>
    <lineage>
        <taxon>Eukaryota</taxon>
        <taxon>Metazoa</taxon>
        <taxon>Ecdysozoa</taxon>
        <taxon>Arthropoda</taxon>
        <taxon>Chelicerata</taxon>
        <taxon>Arachnida</taxon>
        <taxon>Araneae</taxon>
        <taxon>Araneomorphae</taxon>
        <taxon>Entelegynae</taxon>
        <taxon>Araneoidea</taxon>
        <taxon>Araneidae</taxon>
        <taxon>Larinioides</taxon>
    </lineage>
</organism>